<dbReference type="OrthoDB" id="10267793at2759"/>
<dbReference type="HAMAP" id="MF_00361">
    <property type="entry name" value="NAD_kinase"/>
    <property type="match status" value="1"/>
</dbReference>
<dbReference type="SUPFAM" id="SSF143800">
    <property type="entry name" value="L28p-like"/>
    <property type="match status" value="1"/>
</dbReference>
<dbReference type="GO" id="GO:0019674">
    <property type="term" value="P:NAD+ metabolic process"/>
    <property type="evidence" value="ECO:0007669"/>
    <property type="project" value="InterPro"/>
</dbReference>
<evidence type="ECO:0000256" key="3">
    <source>
        <dbReference type="ARBA" id="ARBA00022679"/>
    </source>
</evidence>
<dbReference type="GO" id="GO:0006741">
    <property type="term" value="P:NADP+ biosynthetic process"/>
    <property type="evidence" value="ECO:0007669"/>
    <property type="project" value="InterPro"/>
</dbReference>
<dbReference type="GO" id="GO:0003735">
    <property type="term" value="F:structural constituent of ribosome"/>
    <property type="evidence" value="ECO:0007669"/>
    <property type="project" value="InterPro"/>
</dbReference>
<dbReference type="InterPro" id="IPR002504">
    <property type="entry name" value="NADK"/>
</dbReference>
<evidence type="ECO:0000256" key="4">
    <source>
        <dbReference type="ARBA" id="ARBA00022777"/>
    </source>
</evidence>
<dbReference type="AlphaFoldDB" id="A0A8X6HAY8"/>
<dbReference type="PANTHER" id="PTHR20275">
    <property type="entry name" value="NAD KINASE"/>
    <property type="match status" value="1"/>
</dbReference>
<evidence type="ECO:0000256" key="5">
    <source>
        <dbReference type="ARBA" id="ARBA00022857"/>
    </source>
</evidence>
<evidence type="ECO:0000256" key="2">
    <source>
        <dbReference type="ARBA" id="ARBA00012120"/>
    </source>
</evidence>
<organism evidence="11 12">
    <name type="scientific">Trichonephila clavata</name>
    <name type="common">Joro spider</name>
    <name type="synonym">Nephila clavata</name>
    <dbReference type="NCBI Taxonomy" id="2740835"/>
    <lineage>
        <taxon>Eukaryota</taxon>
        <taxon>Metazoa</taxon>
        <taxon>Ecdysozoa</taxon>
        <taxon>Arthropoda</taxon>
        <taxon>Chelicerata</taxon>
        <taxon>Arachnida</taxon>
        <taxon>Araneae</taxon>
        <taxon>Araneomorphae</taxon>
        <taxon>Entelegynae</taxon>
        <taxon>Araneoidea</taxon>
        <taxon>Nephilidae</taxon>
        <taxon>Trichonephila</taxon>
    </lineage>
</organism>
<dbReference type="InterPro" id="IPR016064">
    <property type="entry name" value="NAD/diacylglycerol_kinase_sf"/>
</dbReference>
<dbReference type="InterPro" id="IPR002150">
    <property type="entry name" value="Ribosomal_bL31"/>
</dbReference>
<dbReference type="Gene3D" id="2.60.200.30">
    <property type="entry name" value="Probable inorganic polyphosphate/atp-NAD kinase, domain 2"/>
    <property type="match status" value="1"/>
</dbReference>
<dbReference type="NCBIfam" id="TIGR00105">
    <property type="entry name" value="L31"/>
    <property type="match status" value="1"/>
</dbReference>
<dbReference type="Proteomes" id="UP000887116">
    <property type="component" value="Unassembled WGS sequence"/>
</dbReference>
<keyword evidence="4 11" id="KW-0418">Kinase</keyword>
<dbReference type="Pfam" id="PF01197">
    <property type="entry name" value="Ribosomal_L31"/>
    <property type="match status" value="1"/>
</dbReference>
<evidence type="ECO:0000256" key="8">
    <source>
        <dbReference type="ARBA" id="ARBA00023274"/>
    </source>
</evidence>
<comment type="caution">
    <text evidence="11">The sequence shown here is derived from an EMBL/GenBank/DDBJ whole genome shotgun (WGS) entry which is preliminary data.</text>
</comment>
<dbReference type="Gene3D" id="4.10.830.30">
    <property type="entry name" value="Ribosomal protein L31"/>
    <property type="match status" value="1"/>
</dbReference>
<evidence type="ECO:0000256" key="1">
    <source>
        <dbReference type="ARBA" id="ARBA00010995"/>
    </source>
</evidence>
<keyword evidence="7" id="KW-0520">NAD</keyword>
<gene>
    <name evidence="11" type="primary">nadK</name>
    <name evidence="11" type="ORF">TNCT_526301</name>
</gene>
<dbReference type="SUPFAM" id="SSF111331">
    <property type="entry name" value="NAD kinase/diacylglycerol kinase-like"/>
    <property type="match status" value="1"/>
</dbReference>
<dbReference type="Pfam" id="PF01513">
    <property type="entry name" value="NAD_kinase"/>
    <property type="match status" value="1"/>
</dbReference>
<sequence length="307" mass="34861">MTEINYHKVTIVMTDGQEFETRSTYGKEGDRIKLDRDPLTHPAWTGSLTSGSASYIASESLKSQEVSKLLKKLNFINITEENKSEIDLLIVVGGDGFMLRTLHNYVIENKNTHVYGVNTGNVGFLMNKCFKDLIDHIEHATLAQLTLLKMEATDTSGKRYHYIAVNEVYVFRKANQIVEMNITINDKLKVEKFRGDGVILSTPTGSTAYNFSAGGPILPLNSNLLALTSINSYYPRHWNGALISNDTIVQIDINDTKNRPALVVSDYKEFHNISQIKIQKDHENTITLLFDKDYPLNERIFDRQFLY</sequence>
<dbReference type="InterPro" id="IPR017438">
    <property type="entry name" value="ATP-NAD_kinase_N"/>
</dbReference>
<protein>
    <recommendedName>
        <fullName evidence="9">Large ribosomal subunit protein bL31c</fullName>
        <ecNumber evidence="2">2.7.1.23</ecNumber>
    </recommendedName>
    <alternativeName>
        <fullName evidence="10">50S ribosomal protein L31, chloroplastic</fullName>
    </alternativeName>
</protein>
<accession>A0A8X6HAY8</accession>
<dbReference type="PANTHER" id="PTHR20275:SF0">
    <property type="entry name" value="NAD KINASE"/>
    <property type="match status" value="1"/>
</dbReference>
<dbReference type="EC" id="2.7.1.23" evidence="2"/>
<evidence type="ECO:0000313" key="11">
    <source>
        <dbReference type="EMBL" id="GFR20222.1"/>
    </source>
</evidence>
<keyword evidence="3" id="KW-0808">Transferase</keyword>
<evidence type="ECO:0000313" key="12">
    <source>
        <dbReference type="Proteomes" id="UP000887116"/>
    </source>
</evidence>
<evidence type="ECO:0000256" key="10">
    <source>
        <dbReference type="ARBA" id="ARBA00035529"/>
    </source>
</evidence>
<keyword evidence="12" id="KW-1185">Reference proteome</keyword>
<dbReference type="GO" id="GO:0003951">
    <property type="term" value="F:NAD+ kinase activity"/>
    <property type="evidence" value="ECO:0007669"/>
    <property type="project" value="UniProtKB-EC"/>
</dbReference>
<dbReference type="GO" id="GO:1990904">
    <property type="term" value="C:ribonucleoprotein complex"/>
    <property type="evidence" value="ECO:0007669"/>
    <property type="project" value="UniProtKB-KW"/>
</dbReference>
<evidence type="ECO:0000256" key="9">
    <source>
        <dbReference type="ARBA" id="ARBA00035270"/>
    </source>
</evidence>
<dbReference type="GO" id="GO:0005840">
    <property type="term" value="C:ribosome"/>
    <property type="evidence" value="ECO:0007669"/>
    <property type="project" value="UniProtKB-KW"/>
</dbReference>
<dbReference type="Gene3D" id="3.40.50.10330">
    <property type="entry name" value="Probable inorganic polyphosphate/atp-NAD kinase, domain 1"/>
    <property type="match status" value="1"/>
</dbReference>
<dbReference type="Pfam" id="PF20143">
    <property type="entry name" value="NAD_kinase_C"/>
    <property type="match status" value="1"/>
</dbReference>
<keyword evidence="6" id="KW-0689">Ribosomal protein</keyword>
<comment type="similarity">
    <text evidence="1">Belongs to the NAD kinase family.</text>
</comment>
<dbReference type="InterPro" id="IPR042105">
    <property type="entry name" value="Ribosomal_bL31_sf"/>
</dbReference>
<reference evidence="11" key="1">
    <citation type="submission" date="2020-07" db="EMBL/GenBank/DDBJ databases">
        <title>Multicomponent nature underlies the extraordinary mechanical properties of spider dragline silk.</title>
        <authorList>
            <person name="Kono N."/>
            <person name="Nakamura H."/>
            <person name="Mori M."/>
            <person name="Yoshida Y."/>
            <person name="Ohtoshi R."/>
            <person name="Malay A.D."/>
            <person name="Moran D.A.P."/>
            <person name="Tomita M."/>
            <person name="Numata K."/>
            <person name="Arakawa K."/>
        </authorList>
    </citation>
    <scope>NUCLEOTIDE SEQUENCE</scope>
</reference>
<proteinExistence type="inferred from homology"/>
<name>A0A8X6HAY8_TRICU</name>
<dbReference type="InterPro" id="IPR034704">
    <property type="entry name" value="Ribosomal_bL28/bL31-like_sf"/>
</dbReference>
<evidence type="ECO:0000256" key="7">
    <source>
        <dbReference type="ARBA" id="ARBA00023027"/>
    </source>
</evidence>
<dbReference type="NCBIfam" id="NF003406">
    <property type="entry name" value="PRK04761.1"/>
    <property type="match status" value="1"/>
</dbReference>
<keyword evidence="5" id="KW-0521">NADP</keyword>
<dbReference type="GO" id="GO:0006412">
    <property type="term" value="P:translation"/>
    <property type="evidence" value="ECO:0007669"/>
    <property type="project" value="InterPro"/>
</dbReference>
<keyword evidence="8" id="KW-0687">Ribonucleoprotein</keyword>
<dbReference type="EMBL" id="BMAO01018044">
    <property type="protein sequence ID" value="GFR20222.1"/>
    <property type="molecule type" value="Genomic_DNA"/>
</dbReference>
<evidence type="ECO:0000256" key="6">
    <source>
        <dbReference type="ARBA" id="ARBA00022980"/>
    </source>
</evidence>
<dbReference type="InterPro" id="IPR017437">
    <property type="entry name" value="ATP-NAD_kinase_PpnK-typ_C"/>
</dbReference>